<evidence type="ECO:0000256" key="1">
    <source>
        <dbReference type="SAM" id="MobiDB-lite"/>
    </source>
</evidence>
<evidence type="ECO:0000313" key="3">
    <source>
        <dbReference type="Proteomes" id="UP000594454"/>
    </source>
</evidence>
<proteinExistence type="predicted"/>
<evidence type="ECO:0000313" key="2">
    <source>
        <dbReference type="EMBL" id="CAD7091682.1"/>
    </source>
</evidence>
<name>A0A7R8Z386_HERIL</name>
<dbReference type="Proteomes" id="UP000594454">
    <property type="component" value="Chromosome 5"/>
</dbReference>
<gene>
    <name evidence="2" type="ORF">HERILL_LOCUS14092</name>
</gene>
<sequence length="245" mass="27536">MLMEPDEFSHIDIIRSDGQQIYPTTTEYESAEQSDGSTTNTHAAAQNFYPTFFREAPPLGHSRPYFQAPEGPPSSKIQAPRSFDQSILGSGDFGVIRGGTFYAENEAPFHGDGPNDYGFFFGDDGSNNNGHGRPHADAFIQKFTYPEEQFANFRDFAEINTPSDSAFSQFVVVYANKNSTSKTHHPNPKNIFEQLELLDKEKSQEEKKNRISKAKSKLASTKLERKYKKQSSPKDLDYEPLLALS</sequence>
<organism evidence="2 3">
    <name type="scientific">Hermetia illucens</name>
    <name type="common">Black soldier fly</name>
    <dbReference type="NCBI Taxonomy" id="343691"/>
    <lineage>
        <taxon>Eukaryota</taxon>
        <taxon>Metazoa</taxon>
        <taxon>Ecdysozoa</taxon>
        <taxon>Arthropoda</taxon>
        <taxon>Hexapoda</taxon>
        <taxon>Insecta</taxon>
        <taxon>Pterygota</taxon>
        <taxon>Neoptera</taxon>
        <taxon>Endopterygota</taxon>
        <taxon>Diptera</taxon>
        <taxon>Brachycera</taxon>
        <taxon>Stratiomyomorpha</taxon>
        <taxon>Stratiomyidae</taxon>
        <taxon>Hermetiinae</taxon>
        <taxon>Hermetia</taxon>
    </lineage>
</organism>
<feature type="region of interest" description="Disordered" evidence="1">
    <location>
        <begin position="202"/>
        <end position="245"/>
    </location>
</feature>
<accession>A0A7R8Z386</accession>
<dbReference type="InParanoid" id="A0A7R8Z386"/>
<keyword evidence="3" id="KW-1185">Reference proteome</keyword>
<dbReference type="OrthoDB" id="6425203at2759"/>
<dbReference type="EMBL" id="LR899013">
    <property type="protein sequence ID" value="CAD7091682.1"/>
    <property type="molecule type" value="Genomic_DNA"/>
</dbReference>
<reference evidence="2 3" key="1">
    <citation type="submission" date="2020-11" db="EMBL/GenBank/DDBJ databases">
        <authorList>
            <person name="Wallbank WR R."/>
            <person name="Pardo Diaz C."/>
            <person name="Kozak K."/>
            <person name="Martin S."/>
            <person name="Jiggins C."/>
            <person name="Moest M."/>
            <person name="Warren A I."/>
            <person name="Generalovic N T."/>
            <person name="Byers J.R.P. K."/>
            <person name="Montejo-Kovacevich G."/>
            <person name="Yen C E."/>
        </authorList>
    </citation>
    <scope>NUCLEOTIDE SEQUENCE [LARGE SCALE GENOMIC DNA]</scope>
</reference>
<dbReference type="AlphaFoldDB" id="A0A7R8Z386"/>
<protein>
    <submittedName>
        <fullName evidence="2">Uncharacterized protein</fullName>
    </submittedName>
</protein>